<reference evidence="2 3" key="1">
    <citation type="submission" date="2022-06" db="EMBL/GenBank/DDBJ databases">
        <title>Isolation of gut microbiota from human fecal samples.</title>
        <authorList>
            <person name="Pamer E.G."/>
            <person name="Barat B."/>
            <person name="Waligurski E."/>
            <person name="Medina S."/>
            <person name="Paddock L."/>
            <person name="Mostad J."/>
        </authorList>
    </citation>
    <scope>NUCLEOTIDE SEQUENCE [LARGE SCALE GENOMIC DNA]</scope>
    <source>
        <strain evidence="2 3">DFI.6.1</strain>
    </source>
</reference>
<dbReference type="Proteomes" id="UP001524435">
    <property type="component" value="Unassembled WGS sequence"/>
</dbReference>
<feature type="transmembrane region" description="Helical" evidence="1">
    <location>
        <begin position="90"/>
        <end position="116"/>
    </location>
</feature>
<feature type="transmembrane region" description="Helical" evidence="1">
    <location>
        <begin position="12"/>
        <end position="34"/>
    </location>
</feature>
<accession>A0ABT1SIE0</accession>
<keyword evidence="1" id="KW-1133">Transmembrane helix</keyword>
<evidence type="ECO:0000256" key="1">
    <source>
        <dbReference type="SAM" id="Phobius"/>
    </source>
</evidence>
<feature type="transmembrane region" description="Helical" evidence="1">
    <location>
        <begin position="49"/>
        <end position="70"/>
    </location>
</feature>
<protein>
    <recommendedName>
        <fullName evidence="4">ABC transporter permease</fullName>
    </recommendedName>
</protein>
<evidence type="ECO:0008006" key="4">
    <source>
        <dbReference type="Google" id="ProtNLM"/>
    </source>
</evidence>
<keyword evidence="1" id="KW-0472">Membrane</keyword>
<sequence length="218" mass="24997">MKWLVYEWRQLRSFLLAYGGVWIILFVIALFYFMQPQYRSDHADGADAIVIPLLVMLLLHAAAMLLWRSLYAGKLAKRRSLIVAGKHQIVLWKMSLILVNSVVILIVTLLLTHMILYLCGHEQGLLSNFADRKFPVWLVEQFVHVSIAVMVLQLLFVYLKEFTAVHRETIMITAEAVCLILIFGGMNLFASHAIALILFGCVLLLLLGMFFYQFHKEG</sequence>
<proteinExistence type="predicted"/>
<feature type="transmembrane region" description="Helical" evidence="1">
    <location>
        <begin position="136"/>
        <end position="158"/>
    </location>
</feature>
<evidence type="ECO:0000313" key="2">
    <source>
        <dbReference type="EMBL" id="MCQ5120979.1"/>
    </source>
</evidence>
<keyword evidence="1" id="KW-0812">Transmembrane</keyword>
<keyword evidence="3" id="KW-1185">Reference proteome</keyword>
<evidence type="ECO:0000313" key="3">
    <source>
        <dbReference type="Proteomes" id="UP001524435"/>
    </source>
</evidence>
<dbReference type="EMBL" id="JANGCH010000002">
    <property type="protein sequence ID" value="MCQ5120979.1"/>
    <property type="molecule type" value="Genomic_DNA"/>
</dbReference>
<dbReference type="RefSeq" id="WP_256197330.1">
    <property type="nucleotide sequence ID" value="NZ_JANGCH010000002.1"/>
</dbReference>
<organism evidence="2 3">
    <name type="scientific">Massilicoli timonensis</name>
    <dbReference type="NCBI Taxonomy" id="2015901"/>
    <lineage>
        <taxon>Bacteria</taxon>
        <taxon>Bacillati</taxon>
        <taxon>Bacillota</taxon>
        <taxon>Erysipelotrichia</taxon>
        <taxon>Erysipelotrichales</taxon>
        <taxon>Erysipelotrichaceae</taxon>
        <taxon>Massilicoli</taxon>
    </lineage>
</organism>
<name>A0ABT1SIE0_9FIRM</name>
<feature type="transmembrane region" description="Helical" evidence="1">
    <location>
        <begin position="194"/>
        <end position="212"/>
    </location>
</feature>
<feature type="transmembrane region" description="Helical" evidence="1">
    <location>
        <begin position="170"/>
        <end position="188"/>
    </location>
</feature>
<comment type="caution">
    <text evidence="2">The sequence shown here is derived from an EMBL/GenBank/DDBJ whole genome shotgun (WGS) entry which is preliminary data.</text>
</comment>
<gene>
    <name evidence="2" type="ORF">NE663_01730</name>
</gene>